<dbReference type="PANTHER" id="PTHR43133">
    <property type="entry name" value="RNA POLYMERASE ECF-TYPE SIGMA FACTO"/>
    <property type="match status" value="1"/>
</dbReference>
<evidence type="ECO:0000256" key="2">
    <source>
        <dbReference type="ARBA" id="ARBA00023082"/>
    </source>
</evidence>
<dbReference type="AlphaFoldDB" id="A0A0P0G6M0"/>
<keyword evidence="2" id="KW-0731">Sigma factor</keyword>
<dbReference type="KEGG" id="bcel:BcellWH2_05511"/>
<organism evidence="6 7">
    <name type="scientific">Bacteroides cellulosilyticus</name>
    <dbReference type="NCBI Taxonomy" id="246787"/>
    <lineage>
        <taxon>Bacteria</taxon>
        <taxon>Pseudomonadati</taxon>
        <taxon>Bacteroidota</taxon>
        <taxon>Bacteroidia</taxon>
        <taxon>Bacteroidales</taxon>
        <taxon>Bacteroidaceae</taxon>
        <taxon>Bacteroides</taxon>
    </lineage>
</organism>
<dbReference type="InterPro" id="IPR007627">
    <property type="entry name" value="RNA_pol_sigma70_r2"/>
</dbReference>
<evidence type="ECO:0000256" key="3">
    <source>
        <dbReference type="ARBA" id="ARBA00023125"/>
    </source>
</evidence>
<gene>
    <name evidence="6" type="primary">sigW_8</name>
    <name evidence="6" type="ORF">BcellWH2_05511</name>
</gene>
<accession>A0A0P0G6M0</accession>
<dbReference type="InterPro" id="IPR039425">
    <property type="entry name" value="RNA_pol_sigma-70-like"/>
</dbReference>
<proteinExistence type="predicted"/>
<dbReference type="GO" id="GO:0003677">
    <property type="term" value="F:DNA binding"/>
    <property type="evidence" value="ECO:0007669"/>
    <property type="project" value="UniProtKB-KW"/>
</dbReference>
<dbReference type="PATRIC" id="fig|246787.4.peg.5687"/>
<dbReference type="EMBL" id="CP012801">
    <property type="protein sequence ID" value="ALJ62709.1"/>
    <property type="molecule type" value="Genomic_DNA"/>
</dbReference>
<keyword evidence="3" id="KW-0238">DNA-binding</keyword>
<dbReference type="SUPFAM" id="SSF88946">
    <property type="entry name" value="Sigma2 domain of RNA polymerase sigma factors"/>
    <property type="match status" value="1"/>
</dbReference>
<sequence>MKIEIYHVDQAINGSKEALGAIIENIEGPVFNLSLRMLGRIEDAEDAKQDILIKVITSLSSYKGKSLFSTWVYKIAVNHLINEKNKDFVNHPLSFEIFGSDIDRYVSSSVDQTNPAEKKIFSEELKLSCTNVLLQCLNPFDRLIFILGTMFDVDSRLGSEITGLSADNFRQRLSRSRKVMSTFLSEYCEHAGGKKCNCMNRVNYALSQHRIDPALPYSSSLLPKRISTSKSAMENIDAATALYSNLLRHSSKQQAKEYLFNLLKTDDFSSLTK</sequence>
<dbReference type="PANTHER" id="PTHR43133:SF8">
    <property type="entry name" value="RNA POLYMERASE SIGMA FACTOR HI_1459-RELATED"/>
    <property type="match status" value="1"/>
</dbReference>
<keyword evidence="1" id="KW-0805">Transcription regulation</keyword>
<evidence type="ECO:0000256" key="1">
    <source>
        <dbReference type="ARBA" id="ARBA00023015"/>
    </source>
</evidence>
<dbReference type="GO" id="GO:0016987">
    <property type="term" value="F:sigma factor activity"/>
    <property type="evidence" value="ECO:0007669"/>
    <property type="project" value="UniProtKB-KW"/>
</dbReference>
<dbReference type="GO" id="GO:0006352">
    <property type="term" value="P:DNA-templated transcription initiation"/>
    <property type="evidence" value="ECO:0007669"/>
    <property type="project" value="InterPro"/>
</dbReference>
<evidence type="ECO:0000313" key="7">
    <source>
        <dbReference type="Proteomes" id="UP000061809"/>
    </source>
</evidence>
<dbReference type="InterPro" id="IPR014284">
    <property type="entry name" value="RNA_pol_sigma-70_dom"/>
</dbReference>
<dbReference type="Gene3D" id="1.10.1740.10">
    <property type="match status" value="1"/>
</dbReference>
<feature type="domain" description="RNA polymerase sigma-70 region 2" evidence="5">
    <location>
        <begin position="27"/>
        <end position="84"/>
    </location>
</feature>
<dbReference type="InterPro" id="IPR013325">
    <property type="entry name" value="RNA_pol_sigma_r2"/>
</dbReference>
<evidence type="ECO:0000313" key="6">
    <source>
        <dbReference type="EMBL" id="ALJ62709.1"/>
    </source>
</evidence>
<dbReference type="Pfam" id="PF04542">
    <property type="entry name" value="Sigma70_r2"/>
    <property type="match status" value="1"/>
</dbReference>
<dbReference type="Proteomes" id="UP000061809">
    <property type="component" value="Chromosome"/>
</dbReference>
<reference evidence="6 7" key="1">
    <citation type="journal article" date="2015" name="Science">
        <title>Genetic determinants of in vivo fitness and diet responsiveness in multiple human gut Bacteroides.</title>
        <authorList>
            <person name="Wu M."/>
            <person name="McNulty N.P."/>
            <person name="Rodionov D.A."/>
            <person name="Khoroshkin M.S."/>
            <person name="Griffin N.W."/>
            <person name="Cheng J."/>
            <person name="Latreille P."/>
            <person name="Kerstetter R.A."/>
            <person name="Terrapon N."/>
            <person name="Henrissat B."/>
            <person name="Osterman A.L."/>
            <person name="Gordon J.I."/>
        </authorList>
    </citation>
    <scope>NUCLEOTIDE SEQUENCE [LARGE SCALE GENOMIC DNA]</scope>
    <source>
        <strain evidence="6 7">WH2</strain>
    </source>
</reference>
<dbReference type="RefSeq" id="WP_029428043.1">
    <property type="nucleotide sequence ID" value="NZ_CP012801.1"/>
</dbReference>
<dbReference type="NCBIfam" id="TIGR02937">
    <property type="entry name" value="sigma70-ECF"/>
    <property type="match status" value="1"/>
</dbReference>
<name>A0A0P0G6M0_9BACE</name>
<protein>
    <submittedName>
        <fullName evidence="6">ECF RNA polymerase sigma factor SigW</fullName>
    </submittedName>
</protein>
<evidence type="ECO:0000259" key="5">
    <source>
        <dbReference type="Pfam" id="PF04542"/>
    </source>
</evidence>
<keyword evidence="4" id="KW-0804">Transcription</keyword>
<evidence type="ECO:0000256" key="4">
    <source>
        <dbReference type="ARBA" id="ARBA00023163"/>
    </source>
</evidence>